<feature type="region of interest" description="Disordered" evidence="7">
    <location>
        <begin position="318"/>
        <end position="346"/>
    </location>
</feature>
<dbReference type="GO" id="GO:0016787">
    <property type="term" value="F:hydrolase activity"/>
    <property type="evidence" value="ECO:0007669"/>
    <property type="project" value="UniProtKB-KW"/>
</dbReference>
<comment type="subcellular location">
    <subcellularLocation>
        <location evidence="1">Periplasm</location>
    </subcellularLocation>
</comment>
<sequence>MPTPPALAGPTLRCTSMNRGANGTLPPVHESWLPRQHVLYRPRHATRQWLALACAAVFFAAPVLTYGLGARAAEIENRELTEFPSPSAGWGFFTGMAPWAVDHLPFRDEAITVADTVSRGLFREPPPLGDGSQGVPLPGDQQPEEDAPDEDAAGNETGGHAAPRVVEGTDGWLYLGVEIDSRCDAQHDFDEMRARLHQLREGVEASGRDFALVVAPDKLTVVPDHLPEPYAGRDCVTDVNQEFWRRIEAEDYLLDLRAELERWGKVLGVPVYPHLDSHWGDEGGVAMARALAEAVEPGISRQWGIEIDGRWSGPADLPPMIGRSGEVDGRSYRLEPDGERDRTRDVDEDFRTPLDISSTALPGMVDRPAMLLGDSFTIRALPYLAASFADLTVLHHDNLREDGGQAVADMLVDKEIVAVQVAERTLVPDDHAIVDPDIIDTVTRTLAANPIE</sequence>
<evidence type="ECO:0000313" key="9">
    <source>
        <dbReference type="EMBL" id="SNR68364.1"/>
    </source>
</evidence>
<keyword evidence="3 9" id="KW-0808">Transferase</keyword>
<keyword evidence="9" id="KW-0378">Hydrolase</keyword>
<organism evidence="9 10">
    <name type="scientific">Haloechinothrix alba</name>
    <dbReference type="NCBI Taxonomy" id="664784"/>
    <lineage>
        <taxon>Bacteria</taxon>
        <taxon>Bacillati</taxon>
        <taxon>Actinomycetota</taxon>
        <taxon>Actinomycetes</taxon>
        <taxon>Pseudonocardiales</taxon>
        <taxon>Pseudonocardiaceae</taxon>
        <taxon>Haloechinothrix</taxon>
    </lineage>
</organism>
<dbReference type="EMBL" id="FZNW01000014">
    <property type="protein sequence ID" value="SNR68364.1"/>
    <property type="molecule type" value="Genomic_DNA"/>
</dbReference>
<dbReference type="Proteomes" id="UP000198348">
    <property type="component" value="Unassembled WGS sequence"/>
</dbReference>
<keyword evidence="4" id="KW-0732">Signal</keyword>
<proteinExistence type="predicted"/>
<evidence type="ECO:0000256" key="3">
    <source>
        <dbReference type="ARBA" id="ARBA00022679"/>
    </source>
</evidence>
<accession>A0A238YCN5</accession>
<feature type="region of interest" description="Disordered" evidence="7">
    <location>
        <begin position="121"/>
        <end position="164"/>
    </location>
</feature>
<evidence type="ECO:0000256" key="2">
    <source>
        <dbReference type="ARBA" id="ARBA00005182"/>
    </source>
</evidence>
<dbReference type="InterPro" id="IPR031811">
    <property type="entry name" value="ALGX/ALGJ_SGNH-like"/>
</dbReference>
<feature type="compositionally biased region" description="Acidic residues" evidence="7">
    <location>
        <begin position="142"/>
        <end position="153"/>
    </location>
</feature>
<evidence type="ECO:0000256" key="5">
    <source>
        <dbReference type="ARBA" id="ARBA00022764"/>
    </source>
</evidence>
<keyword evidence="10" id="KW-1185">Reference proteome</keyword>
<gene>
    <name evidence="9" type="ORF">SAMN06265360_114116</name>
</gene>
<dbReference type="GO" id="GO:0042597">
    <property type="term" value="C:periplasmic space"/>
    <property type="evidence" value="ECO:0007669"/>
    <property type="project" value="UniProtKB-SubCell"/>
</dbReference>
<evidence type="ECO:0000256" key="7">
    <source>
        <dbReference type="SAM" id="MobiDB-lite"/>
    </source>
</evidence>
<dbReference type="AlphaFoldDB" id="A0A238YCN5"/>
<keyword evidence="6" id="KW-0016">Alginate biosynthesis</keyword>
<dbReference type="GO" id="GO:0016740">
    <property type="term" value="F:transferase activity"/>
    <property type="evidence" value="ECO:0007669"/>
    <property type="project" value="UniProtKB-KW"/>
</dbReference>
<evidence type="ECO:0000313" key="10">
    <source>
        <dbReference type="Proteomes" id="UP000198348"/>
    </source>
</evidence>
<keyword evidence="5" id="KW-0574">Periplasm</keyword>
<dbReference type="GO" id="GO:0042121">
    <property type="term" value="P:alginic acid biosynthetic process"/>
    <property type="evidence" value="ECO:0007669"/>
    <property type="project" value="UniProtKB-UniPathway"/>
</dbReference>
<protein>
    <submittedName>
        <fullName evidence="9">SGNH hydrolase-like domain-containing protein, acetyltransferase AlgX</fullName>
    </submittedName>
</protein>
<evidence type="ECO:0000259" key="8">
    <source>
        <dbReference type="Pfam" id="PF16822"/>
    </source>
</evidence>
<comment type="pathway">
    <text evidence="2">Glycan biosynthesis; alginate biosynthesis.</text>
</comment>
<reference evidence="10" key="1">
    <citation type="submission" date="2017-06" db="EMBL/GenBank/DDBJ databases">
        <authorList>
            <person name="Varghese N."/>
            <person name="Submissions S."/>
        </authorList>
    </citation>
    <scope>NUCLEOTIDE SEQUENCE [LARGE SCALE GENOMIC DNA]</scope>
    <source>
        <strain evidence="10">DSM 45207</strain>
    </source>
</reference>
<evidence type="ECO:0000256" key="4">
    <source>
        <dbReference type="ARBA" id="ARBA00022729"/>
    </source>
</evidence>
<feature type="compositionally biased region" description="Basic and acidic residues" evidence="7">
    <location>
        <begin position="325"/>
        <end position="346"/>
    </location>
</feature>
<dbReference type="Pfam" id="PF16822">
    <property type="entry name" value="ALGX"/>
    <property type="match status" value="1"/>
</dbReference>
<name>A0A238YCN5_9PSEU</name>
<evidence type="ECO:0000256" key="1">
    <source>
        <dbReference type="ARBA" id="ARBA00004418"/>
    </source>
</evidence>
<feature type="domain" description="AlgX/AlgJ SGNH hydrolase-like" evidence="8">
    <location>
        <begin position="165"/>
        <end position="378"/>
    </location>
</feature>
<dbReference type="UniPathway" id="UPA00286"/>
<evidence type="ECO:0000256" key="6">
    <source>
        <dbReference type="ARBA" id="ARBA00022841"/>
    </source>
</evidence>